<name>A0AAV7W6J0_PLEWA</name>
<dbReference type="Proteomes" id="UP001066276">
    <property type="component" value="Chromosome 1_2"/>
</dbReference>
<feature type="region of interest" description="Disordered" evidence="1">
    <location>
        <begin position="91"/>
        <end position="114"/>
    </location>
</feature>
<reference evidence="2" key="1">
    <citation type="journal article" date="2022" name="bioRxiv">
        <title>Sequencing and chromosome-scale assembly of the giantPleurodeles waltlgenome.</title>
        <authorList>
            <person name="Brown T."/>
            <person name="Elewa A."/>
            <person name="Iarovenko S."/>
            <person name="Subramanian E."/>
            <person name="Araus A.J."/>
            <person name="Petzold A."/>
            <person name="Susuki M."/>
            <person name="Suzuki K.-i.T."/>
            <person name="Hayashi T."/>
            <person name="Toyoda A."/>
            <person name="Oliveira C."/>
            <person name="Osipova E."/>
            <person name="Leigh N.D."/>
            <person name="Simon A."/>
            <person name="Yun M.H."/>
        </authorList>
    </citation>
    <scope>NUCLEOTIDE SEQUENCE</scope>
    <source>
        <strain evidence="2">20211129_DDA</strain>
        <tissue evidence="2">Liver</tissue>
    </source>
</reference>
<evidence type="ECO:0000313" key="3">
    <source>
        <dbReference type="Proteomes" id="UP001066276"/>
    </source>
</evidence>
<proteinExistence type="predicted"/>
<dbReference type="AlphaFoldDB" id="A0AAV7W6J0"/>
<organism evidence="2 3">
    <name type="scientific">Pleurodeles waltl</name>
    <name type="common">Iberian ribbed newt</name>
    <dbReference type="NCBI Taxonomy" id="8319"/>
    <lineage>
        <taxon>Eukaryota</taxon>
        <taxon>Metazoa</taxon>
        <taxon>Chordata</taxon>
        <taxon>Craniata</taxon>
        <taxon>Vertebrata</taxon>
        <taxon>Euteleostomi</taxon>
        <taxon>Amphibia</taxon>
        <taxon>Batrachia</taxon>
        <taxon>Caudata</taxon>
        <taxon>Salamandroidea</taxon>
        <taxon>Salamandridae</taxon>
        <taxon>Pleurodelinae</taxon>
        <taxon>Pleurodeles</taxon>
    </lineage>
</organism>
<evidence type="ECO:0000256" key="1">
    <source>
        <dbReference type="SAM" id="MobiDB-lite"/>
    </source>
</evidence>
<keyword evidence="3" id="KW-1185">Reference proteome</keyword>
<accession>A0AAV7W6J0</accession>
<evidence type="ECO:0000313" key="2">
    <source>
        <dbReference type="EMBL" id="KAJ1208596.1"/>
    </source>
</evidence>
<gene>
    <name evidence="2" type="ORF">NDU88_003979</name>
</gene>
<dbReference type="EMBL" id="JANPWB010000002">
    <property type="protein sequence ID" value="KAJ1208596.1"/>
    <property type="molecule type" value="Genomic_DNA"/>
</dbReference>
<comment type="caution">
    <text evidence="2">The sequence shown here is derived from an EMBL/GenBank/DDBJ whole genome shotgun (WGS) entry which is preliminary data.</text>
</comment>
<protein>
    <submittedName>
        <fullName evidence="2">Uncharacterized protein</fullName>
    </submittedName>
</protein>
<sequence>MSKAIIVCDDSLERVAKRGWSSTQIVALPADLRSFDSILLFCLIQRILEGCGHATGDTTTVAEQLGPWIALVEDQEVQCVWRAGRRSAAKWRHPVMTPEDGQSEETRGAFLPAD</sequence>